<proteinExistence type="predicted"/>
<reference evidence="1 2" key="1">
    <citation type="journal article" date="2017" name="Genome Announc.">
        <title>Genome sequence of the saprophytic ascomycete Epicoccum nigrum ICMP 19927 strain isolated from New Zealand.</title>
        <authorList>
            <person name="Fokin M."/>
            <person name="Fleetwood D."/>
            <person name="Weir B.S."/>
            <person name="Villas-Boas S.G."/>
        </authorList>
    </citation>
    <scope>NUCLEOTIDE SEQUENCE [LARGE SCALE GENOMIC DNA]</scope>
    <source>
        <strain evidence="1 2">ICMP 19927</strain>
    </source>
</reference>
<evidence type="ECO:0000313" key="2">
    <source>
        <dbReference type="Proteomes" id="UP000193240"/>
    </source>
</evidence>
<dbReference type="Proteomes" id="UP000193240">
    <property type="component" value="Unassembled WGS sequence"/>
</dbReference>
<dbReference type="AlphaFoldDB" id="A0A1Y2LVV1"/>
<protein>
    <submittedName>
        <fullName evidence="1">Uncharacterized protein</fullName>
    </submittedName>
</protein>
<accession>A0A1Y2LVV1</accession>
<evidence type="ECO:0000313" key="1">
    <source>
        <dbReference type="EMBL" id="OSS47709.1"/>
    </source>
</evidence>
<keyword evidence="2" id="KW-1185">Reference proteome</keyword>
<sequence>MFSSWNLVVILGVLQFAVPNVLLVLELPNNLFPWASQAHVASWASPRHEHSEDERERLYARLKLMDAARAATPEIKSPPSDTKQFDVADAVVKVRAPLVRNNVFGYEDEDEDDHDHDLDEVS</sequence>
<dbReference type="EMBL" id="KZ107848">
    <property type="protein sequence ID" value="OSS47709.1"/>
    <property type="molecule type" value="Genomic_DNA"/>
</dbReference>
<organism evidence="1 2">
    <name type="scientific">Epicoccum nigrum</name>
    <name type="common">Soil fungus</name>
    <name type="synonym">Epicoccum purpurascens</name>
    <dbReference type="NCBI Taxonomy" id="105696"/>
    <lineage>
        <taxon>Eukaryota</taxon>
        <taxon>Fungi</taxon>
        <taxon>Dikarya</taxon>
        <taxon>Ascomycota</taxon>
        <taxon>Pezizomycotina</taxon>
        <taxon>Dothideomycetes</taxon>
        <taxon>Pleosporomycetidae</taxon>
        <taxon>Pleosporales</taxon>
        <taxon>Pleosporineae</taxon>
        <taxon>Didymellaceae</taxon>
        <taxon>Epicoccum</taxon>
    </lineage>
</organism>
<gene>
    <name evidence="1" type="ORF">B5807_07365</name>
</gene>
<dbReference type="InParanoid" id="A0A1Y2LVV1"/>
<name>A0A1Y2LVV1_EPING</name>